<dbReference type="Proteomes" id="UP001596302">
    <property type="component" value="Unassembled WGS sequence"/>
</dbReference>
<dbReference type="EMBL" id="JBHSQW010000002">
    <property type="protein sequence ID" value="MFC5992906.1"/>
    <property type="molecule type" value="Genomic_DNA"/>
</dbReference>
<dbReference type="RefSeq" id="WP_379581938.1">
    <property type="nucleotide sequence ID" value="NZ_JBHSQW010000002.1"/>
</dbReference>
<accession>A0ABW1IWP5</accession>
<sequence>MNALDIPTDDLMAGLRRYAEGDLTVTAAVELLIAHAHWLDRVPFRRLIDWAPASDEGPAYAYPDWEALELLAHNPHTQPASLGPIFDTPSELGVLQVACSLARDWLGEAITACDPVNVRLIAAAVLAAGGAR</sequence>
<name>A0ABW1IWP5_9PSEU</name>
<protein>
    <submittedName>
        <fullName evidence="1">Uncharacterized protein</fullName>
    </submittedName>
</protein>
<gene>
    <name evidence="1" type="ORF">ACFQE5_01625</name>
</gene>
<proteinExistence type="predicted"/>
<comment type="caution">
    <text evidence="1">The sequence shown here is derived from an EMBL/GenBank/DDBJ whole genome shotgun (WGS) entry which is preliminary data.</text>
</comment>
<organism evidence="1 2">
    <name type="scientific">Pseudonocardia hispaniensis</name>
    <dbReference type="NCBI Taxonomy" id="904933"/>
    <lineage>
        <taxon>Bacteria</taxon>
        <taxon>Bacillati</taxon>
        <taxon>Actinomycetota</taxon>
        <taxon>Actinomycetes</taxon>
        <taxon>Pseudonocardiales</taxon>
        <taxon>Pseudonocardiaceae</taxon>
        <taxon>Pseudonocardia</taxon>
    </lineage>
</organism>
<evidence type="ECO:0000313" key="1">
    <source>
        <dbReference type="EMBL" id="MFC5992906.1"/>
    </source>
</evidence>
<reference evidence="2" key="1">
    <citation type="journal article" date="2019" name="Int. J. Syst. Evol. Microbiol.">
        <title>The Global Catalogue of Microorganisms (GCM) 10K type strain sequencing project: providing services to taxonomists for standard genome sequencing and annotation.</title>
        <authorList>
            <consortium name="The Broad Institute Genomics Platform"/>
            <consortium name="The Broad Institute Genome Sequencing Center for Infectious Disease"/>
            <person name="Wu L."/>
            <person name="Ma J."/>
        </authorList>
    </citation>
    <scope>NUCLEOTIDE SEQUENCE [LARGE SCALE GENOMIC DNA]</scope>
    <source>
        <strain evidence="2">CCM 8391</strain>
    </source>
</reference>
<keyword evidence="2" id="KW-1185">Reference proteome</keyword>
<evidence type="ECO:0000313" key="2">
    <source>
        <dbReference type="Proteomes" id="UP001596302"/>
    </source>
</evidence>